<protein>
    <submittedName>
        <fullName evidence="9">DMT family transporter</fullName>
    </submittedName>
</protein>
<organism evidence="9 10">
    <name type="scientific">Tumebacillus lipolyticus</name>
    <dbReference type="NCBI Taxonomy" id="1280370"/>
    <lineage>
        <taxon>Bacteria</taxon>
        <taxon>Bacillati</taxon>
        <taxon>Bacillota</taxon>
        <taxon>Bacilli</taxon>
        <taxon>Bacillales</taxon>
        <taxon>Alicyclobacillaceae</taxon>
        <taxon>Tumebacillus</taxon>
    </lineage>
</organism>
<dbReference type="InterPro" id="IPR050638">
    <property type="entry name" value="AA-Vitamin_Transporters"/>
</dbReference>
<proteinExistence type="inferred from homology"/>
<evidence type="ECO:0000313" key="9">
    <source>
        <dbReference type="EMBL" id="MFD2171573.1"/>
    </source>
</evidence>
<evidence type="ECO:0000256" key="1">
    <source>
        <dbReference type="ARBA" id="ARBA00004651"/>
    </source>
</evidence>
<dbReference type="SUPFAM" id="SSF103481">
    <property type="entry name" value="Multidrug resistance efflux transporter EmrE"/>
    <property type="match status" value="1"/>
</dbReference>
<dbReference type="RefSeq" id="WP_386049508.1">
    <property type="nucleotide sequence ID" value="NZ_JBHUIO010000011.1"/>
</dbReference>
<dbReference type="PANTHER" id="PTHR32322">
    <property type="entry name" value="INNER MEMBRANE TRANSPORTER"/>
    <property type="match status" value="1"/>
</dbReference>
<gene>
    <name evidence="9" type="ORF">ACFSOY_16550</name>
</gene>
<evidence type="ECO:0000256" key="4">
    <source>
        <dbReference type="ARBA" id="ARBA00022692"/>
    </source>
</evidence>
<comment type="caution">
    <text evidence="9">The sequence shown here is derived from an EMBL/GenBank/DDBJ whole genome shotgun (WGS) entry which is preliminary data.</text>
</comment>
<accession>A0ABW5A0J3</accession>
<comment type="subcellular location">
    <subcellularLocation>
        <location evidence="1">Cell membrane</location>
        <topology evidence="1">Multi-pass membrane protein</topology>
    </subcellularLocation>
</comment>
<comment type="similarity">
    <text evidence="2">Belongs to the EamA transporter family.</text>
</comment>
<feature type="domain" description="EamA" evidence="8">
    <location>
        <begin position="5"/>
        <end position="142"/>
    </location>
</feature>
<evidence type="ECO:0000256" key="7">
    <source>
        <dbReference type="SAM" id="Phobius"/>
    </source>
</evidence>
<keyword evidence="3" id="KW-1003">Cell membrane</keyword>
<feature type="transmembrane region" description="Helical" evidence="7">
    <location>
        <begin position="6"/>
        <end position="24"/>
    </location>
</feature>
<sequence>MSFGKGELLIFVSMLAYVVSGLFIKKATEKTPVLVVTGYSHVLATVLLALTTTGDHLISGQSVVLSSDWFVWGVLIFSGWVSTALGAIWWNSGIRVIGAGRTAMFLNGMPIMSLVFSVLLLNETITWVHGFGFVLAFFAIYLGTSQSKSKLQNGRKTAKEQPA</sequence>
<evidence type="ECO:0000256" key="5">
    <source>
        <dbReference type="ARBA" id="ARBA00022989"/>
    </source>
</evidence>
<feature type="transmembrane region" description="Helical" evidence="7">
    <location>
        <begin position="102"/>
        <end position="121"/>
    </location>
</feature>
<evidence type="ECO:0000313" key="10">
    <source>
        <dbReference type="Proteomes" id="UP001597343"/>
    </source>
</evidence>
<keyword evidence="10" id="KW-1185">Reference proteome</keyword>
<feature type="transmembrane region" description="Helical" evidence="7">
    <location>
        <begin position="31"/>
        <end position="50"/>
    </location>
</feature>
<keyword evidence="4 7" id="KW-0812">Transmembrane</keyword>
<feature type="transmembrane region" description="Helical" evidence="7">
    <location>
        <begin position="127"/>
        <end position="144"/>
    </location>
</feature>
<dbReference type="InterPro" id="IPR037185">
    <property type="entry name" value="EmrE-like"/>
</dbReference>
<feature type="transmembrane region" description="Helical" evidence="7">
    <location>
        <begin position="70"/>
        <end position="90"/>
    </location>
</feature>
<dbReference type="InterPro" id="IPR000620">
    <property type="entry name" value="EamA_dom"/>
</dbReference>
<evidence type="ECO:0000259" key="8">
    <source>
        <dbReference type="Pfam" id="PF00892"/>
    </source>
</evidence>
<dbReference type="Proteomes" id="UP001597343">
    <property type="component" value="Unassembled WGS sequence"/>
</dbReference>
<dbReference type="Pfam" id="PF00892">
    <property type="entry name" value="EamA"/>
    <property type="match status" value="1"/>
</dbReference>
<reference evidence="10" key="1">
    <citation type="journal article" date="2019" name="Int. J. Syst. Evol. Microbiol.">
        <title>The Global Catalogue of Microorganisms (GCM) 10K type strain sequencing project: providing services to taxonomists for standard genome sequencing and annotation.</title>
        <authorList>
            <consortium name="The Broad Institute Genomics Platform"/>
            <consortium name="The Broad Institute Genome Sequencing Center for Infectious Disease"/>
            <person name="Wu L."/>
            <person name="Ma J."/>
        </authorList>
    </citation>
    <scope>NUCLEOTIDE SEQUENCE [LARGE SCALE GENOMIC DNA]</scope>
    <source>
        <strain evidence="10">CGMCC 1.13574</strain>
    </source>
</reference>
<evidence type="ECO:0000256" key="6">
    <source>
        <dbReference type="ARBA" id="ARBA00023136"/>
    </source>
</evidence>
<dbReference type="EMBL" id="JBHUIO010000011">
    <property type="protein sequence ID" value="MFD2171573.1"/>
    <property type="molecule type" value="Genomic_DNA"/>
</dbReference>
<keyword evidence="6 7" id="KW-0472">Membrane</keyword>
<keyword evidence="5 7" id="KW-1133">Transmembrane helix</keyword>
<evidence type="ECO:0000256" key="3">
    <source>
        <dbReference type="ARBA" id="ARBA00022475"/>
    </source>
</evidence>
<name>A0ABW5A0J3_9BACL</name>
<dbReference type="PANTHER" id="PTHR32322:SF18">
    <property type="entry name" value="S-ADENOSYLMETHIONINE_S-ADENOSYLHOMOCYSTEINE TRANSPORTER"/>
    <property type="match status" value="1"/>
</dbReference>
<evidence type="ECO:0000256" key="2">
    <source>
        <dbReference type="ARBA" id="ARBA00007362"/>
    </source>
</evidence>